<feature type="repeat" description="WD" evidence="3">
    <location>
        <begin position="876"/>
        <end position="917"/>
    </location>
</feature>
<dbReference type="InterPro" id="IPR001680">
    <property type="entry name" value="WD40_rpt"/>
</dbReference>
<dbReference type="InterPro" id="IPR027417">
    <property type="entry name" value="P-loop_NTPase"/>
</dbReference>
<feature type="repeat" description="WD" evidence="3">
    <location>
        <begin position="834"/>
        <end position="875"/>
    </location>
</feature>
<dbReference type="InterPro" id="IPR015943">
    <property type="entry name" value="WD40/YVTN_repeat-like_dom_sf"/>
</dbReference>
<dbReference type="Proteomes" id="UP000510686">
    <property type="component" value="Chromosome 1"/>
</dbReference>
<dbReference type="PANTHER" id="PTHR19848:SF8">
    <property type="entry name" value="F-BOX AND WD REPEAT DOMAIN CONTAINING 7"/>
    <property type="match status" value="1"/>
</dbReference>
<dbReference type="SMART" id="SM00320">
    <property type="entry name" value="WD40"/>
    <property type="match status" value="10"/>
</dbReference>
<dbReference type="PANTHER" id="PTHR19848">
    <property type="entry name" value="WD40 REPEAT PROTEIN"/>
    <property type="match status" value="1"/>
</dbReference>
<protein>
    <submittedName>
        <fullName evidence="6">Vegetative incompatibility protein HET-E-1</fullName>
    </submittedName>
</protein>
<dbReference type="RefSeq" id="XP_014548256.1">
    <property type="nucleotide sequence ID" value="XM_014692770.1"/>
</dbReference>
<dbReference type="PROSITE" id="PS00678">
    <property type="entry name" value="WD_REPEATS_1"/>
    <property type="match status" value="2"/>
</dbReference>
<dbReference type="InterPro" id="IPR036322">
    <property type="entry name" value="WD40_repeat_dom_sf"/>
</dbReference>
<evidence type="ECO:0000256" key="4">
    <source>
        <dbReference type="SAM" id="Coils"/>
    </source>
</evidence>
<dbReference type="PROSITE" id="PS50082">
    <property type="entry name" value="WD_REPEATS_2"/>
    <property type="match status" value="7"/>
</dbReference>
<feature type="repeat" description="WD" evidence="3">
    <location>
        <begin position="1001"/>
        <end position="1034"/>
    </location>
</feature>
<dbReference type="Gene3D" id="2.130.10.10">
    <property type="entry name" value="YVTN repeat-like/Quinoprotein amine dehydrogenase"/>
    <property type="match status" value="5"/>
</dbReference>
<dbReference type="InterPro" id="IPR020472">
    <property type="entry name" value="WD40_PAC1"/>
</dbReference>
<dbReference type="InterPro" id="IPR019775">
    <property type="entry name" value="WD40_repeat_CS"/>
</dbReference>
<proteinExistence type="predicted"/>
<keyword evidence="1 3" id="KW-0853">WD repeat</keyword>
<dbReference type="SUPFAM" id="SSF101898">
    <property type="entry name" value="NHL repeat"/>
    <property type="match status" value="1"/>
</dbReference>
<dbReference type="Gene3D" id="3.40.50.300">
    <property type="entry name" value="P-loop containing nucleotide triphosphate hydrolases"/>
    <property type="match status" value="1"/>
</dbReference>
<dbReference type="SUPFAM" id="SSF50978">
    <property type="entry name" value="WD40 repeat-like"/>
    <property type="match status" value="1"/>
</dbReference>
<feature type="repeat" description="WD" evidence="3">
    <location>
        <begin position="799"/>
        <end position="833"/>
    </location>
</feature>
<dbReference type="PROSITE" id="PS50837">
    <property type="entry name" value="NACHT"/>
    <property type="match status" value="1"/>
</dbReference>
<evidence type="ECO:0000256" key="1">
    <source>
        <dbReference type="ARBA" id="ARBA00022574"/>
    </source>
</evidence>
<dbReference type="GeneID" id="26237700"/>
<dbReference type="CDD" id="cd00200">
    <property type="entry name" value="WD40"/>
    <property type="match status" value="1"/>
</dbReference>
<feature type="repeat" description="WD" evidence="3">
    <location>
        <begin position="959"/>
        <end position="1000"/>
    </location>
</feature>
<dbReference type="PROSITE" id="PS50294">
    <property type="entry name" value="WD_REPEATS_REGION"/>
    <property type="match status" value="5"/>
</dbReference>
<evidence type="ECO:0000313" key="6">
    <source>
        <dbReference type="EMBL" id="QLI66145.1"/>
    </source>
</evidence>
<sequence>MALEALGVASSVIAVIEISGRVAAICFQYSKGVKNAKFEVNRLLREVNNLGETTSSVQDLLDGPCGNRLKTSSKLLDAIEEARAHLSKLNDDLSPSSGRKVFRRLRIGALKWPLKSKDVEKAVKQLGRCGQNISLALQVDQTSVLLSLDQKAVLSRLPIAAGATYDSFSEEGNPTCMENTRVSLLDSITQWVDDPYAESIFWLNGMAGTGKSTIARTVSRILARTSCLGASFFFKRGEADRDNLRRLFTTVAAQLATRLPDSATHMKDAIDADPTIFQKAMLEQFDKLILQPLSGIVPTSLKSSTLVILIDALDECGGSYDDIRRVIHILSRTSTLKTLRVRVFVTSRPELPIRIGFSLVNILYRNVALQEMPEYVIQHDISMFLEHQLAKIRGEYNVTVSEDRRLPLTWPGHETVRALVRMATPLFIFAATVCRFLADLRWHPDDQLAKVLRYQTRTQQSKLDATYRPVLDPLIEGLDKVEKVELLQQFRAIVGSIIILARPLSVLSLERILCIPKRSIEHQLDGLYSVLSVPKVSDAPVRLLHLSFRDFLLDPDKKDDNPFWVNESTAHDTMASNCFRLMDDSLRKNICNLEDPAALQSSIDPERVNECIPDDVQYACANWVLHLQLSKSTLSNNGEAHEFLKKRFVDWIEALSLMGRVRETIGMMKALRGLLAAQNSEELSDLIGDAYRFLLANMGTISSYPLQLYSSALLFSPKESPIRNLFYNSIPQWIRSWPDTQSRWGSCLQILEGHTNSVYTAKFAPVSARMVSASADRTVRIWDTNTGECLQVIHNPVGVSSAMFSHDERLVVAACDDGIIRLWDVDTEECVQELRGHSGKVSSAVFSSDSKLVVSASFDKTARIWDSLTGKCTMELRGHDHEVSSVSISRDSTRVLTSSYDSSVRIWRTVDGKRIGELETDYGSNVCAISNNGSMAVAGLGSGCVELWCLKSSELKMNLRGHIDQVWGVTFSPDDSLIATCEESATMRIWSTATGEPIQAFYGHQSAAYGIDFSPDSSMVASASRDDTVCLWSVGDYGVQVDDSTTNFYIAPNSKYLISQSYRDNMVVWDIATQKRIHTIENGCCLSDPIVFSSDSTRVATQSGGSIQIWDINKGELISEFSSNIGRVASLAFSKDGQYLVCGSETLGVEFWHLGKEESVRLRLQSLPRGFPRGEKVLVSPDMKYIAFGHENALEIWSLPLQSPIQKILKPFPSGGPFQTAQFSPDGRLLAVAFTGGAYIYDTTSWGRVTQLDGVRGAVEAALFWPDSTMVAFSQYRGEGAHIRICCTASGHCVQTISTGQISNRLSLDATAQFLLTDIGSIPGRCLNFATDKTVNVNSEDVVSGYSISRDSCWILWNGERLAWVPMEFRNSPRAVFDDIVVLGSCSSDRLGFIQFDANKMPMRAKP</sequence>
<reference evidence="6 7" key="1">
    <citation type="submission" date="2020-07" db="EMBL/GenBank/DDBJ databases">
        <title>Telomere length de novo assembly of all 7 chromosomes of the fungus, Metarhizium brunneum, using a novel assembly pipeline.</title>
        <authorList>
            <person name="Saud z."/>
            <person name="Kortsinoglou A."/>
            <person name="Kouvelis V.N."/>
            <person name="Butt T.M."/>
        </authorList>
    </citation>
    <scope>NUCLEOTIDE SEQUENCE [LARGE SCALE GENOMIC DNA]</scope>
    <source>
        <strain evidence="6 7">4556</strain>
    </source>
</reference>
<dbReference type="Pfam" id="PF24883">
    <property type="entry name" value="NPHP3_N"/>
    <property type="match status" value="1"/>
</dbReference>
<dbReference type="OrthoDB" id="4939945at2759"/>
<dbReference type="SUPFAM" id="SSF69322">
    <property type="entry name" value="Tricorn protease domain 2"/>
    <property type="match status" value="1"/>
</dbReference>
<keyword evidence="7" id="KW-1185">Reference proteome</keyword>
<feature type="repeat" description="WD" evidence="3">
    <location>
        <begin position="1121"/>
        <end position="1162"/>
    </location>
</feature>
<feature type="domain" description="NACHT" evidence="5">
    <location>
        <begin position="199"/>
        <end position="349"/>
    </location>
</feature>
<dbReference type="KEGG" id="mbrn:26237700"/>
<feature type="repeat" description="WD" evidence="3">
    <location>
        <begin position="751"/>
        <end position="792"/>
    </location>
</feature>
<keyword evidence="4" id="KW-0175">Coiled coil</keyword>
<dbReference type="InterPro" id="IPR056884">
    <property type="entry name" value="NPHP3-like_N"/>
</dbReference>
<dbReference type="InterPro" id="IPR007111">
    <property type="entry name" value="NACHT_NTPase"/>
</dbReference>
<evidence type="ECO:0000313" key="7">
    <source>
        <dbReference type="Proteomes" id="UP000510686"/>
    </source>
</evidence>
<name>A0A7D5YWG4_9HYPO</name>
<dbReference type="SUPFAM" id="SSF52540">
    <property type="entry name" value="P-loop containing nucleoside triphosphate hydrolases"/>
    <property type="match status" value="1"/>
</dbReference>
<dbReference type="Pfam" id="PF00400">
    <property type="entry name" value="WD40"/>
    <property type="match status" value="7"/>
</dbReference>
<evidence type="ECO:0000256" key="3">
    <source>
        <dbReference type="PROSITE-ProRule" id="PRU00221"/>
    </source>
</evidence>
<keyword evidence="2" id="KW-0677">Repeat</keyword>
<evidence type="ECO:0000259" key="5">
    <source>
        <dbReference type="PROSITE" id="PS50837"/>
    </source>
</evidence>
<organism evidence="6 7">
    <name type="scientific">Metarhizium brunneum</name>
    <dbReference type="NCBI Taxonomy" id="500148"/>
    <lineage>
        <taxon>Eukaryota</taxon>
        <taxon>Fungi</taxon>
        <taxon>Dikarya</taxon>
        <taxon>Ascomycota</taxon>
        <taxon>Pezizomycotina</taxon>
        <taxon>Sordariomycetes</taxon>
        <taxon>Hypocreomycetidae</taxon>
        <taxon>Hypocreales</taxon>
        <taxon>Clavicipitaceae</taxon>
        <taxon>Metarhizium</taxon>
    </lineage>
</organism>
<feature type="coiled-coil region" evidence="4">
    <location>
        <begin position="33"/>
        <end position="92"/>
    </location>
</feature>
<evidence type="ECO:0000256" key="2">
    <source>
        <dbReference type="ARBA" id="ARBA00022737"/>
    </source>
</evidence>
<gene>
    <name evidence="6" type="primary">HET-E1_2</name>
    <name evidence="6" type="ORF">G6M90_00g022990</name>
</gene>
<accession>A0A7D5YWG4</accession>
<dbReference type="EMBL" id="CP058932">
    <property type="protein sequence ID" value="QLI66145.1"/>
    <property type="molecule type" value="Genomic_DNA"/>
</dbReference>
<dbReference type="PRINTS" id="PR00320">
    <property type="entry name" value="GPROTEINBRPT"/>
</dbReference>